<evidence type="ECO:0000256" key="3">
    <source>
        <dbReference type="ARBA" id="ARBA00022031"/>
    </source>
</evidence>
<name>A0A6N2YSY1_9FIRM</name>
<feature type="transmembrane region" description="Helical" evidence="9">
    <location>
        <begin position="16"/>
        <end position="35"/>
    </location>
</feature>
<accession>A0A6N2YSY1</accession>
<dbReference type="EMBL" id="CACRUE010000006">
    <property type="protein sequence ID" value="VYT70074.1"/>
    <property type="molecule type" value="Genomic_DNA"/>
</dbReference>
<feature type="transmembrane region" description="Helical" evidence="9">
    <location>
        <begin position="368"/>
        <end position="390"/>
    </location>
</feature>
<dbReference type="InterPro" id="IPR036458">
    <property type="entry name" value="Na:dicarbo_symporter_sf"/>
</dbReference>
<feature type="transmembrane region" description="Helical" evidence="9">
    <location>
        <begin position="258"/>
        <end position="279"/>
    </location>
</feature>
<proteinExistence type="inferred from homology"/>
<feature type="transmembrane region" description="Helical" evidence="9">
    <location>
        <begin position="128"/>
        <end position="149"/>
    </location>
</feature>
<dbReference type="SUPFAM" id="SSF118215">
    <property type="entry name" value="Proton glutamate symport protein"/>
    <property type="match status" value="1"/>
</dbReference>
<evidence type="ECO:0000256" key="6">
    <source>
        <dbReference type="ARBA" id="ARBA00022989"/>
    </source>
</evidence>
<keyword evidence="7 9" id="KW-0472">Membrane</keyword>
<dbReference type="Gene3D" id="1.10.3860.10">
    <property type="entry name" value="Sodium:dicarboxylate symporter"/>
    <property type="match status" value="1"/>
</dbReference>
<evidence type="ECO:0000256" key="8">
    <source>
        <dbReference type="ARBA" id="ARBA00031293"/>
    </source>
</evidence>
<dbReference type="Pfam" id="PF00375">
    <property type="entry name" value="SDF"/>
    <property type="match status" value="1"/>
</dbReference>
<feature type="transmembrane region" description="Helical" evidence="9">
    <location>
        <begin position="187"/>
        <end position="206"/>
    </location>
</feature>
<evidence type="ECO:0000256" key="9">
    <source>
        <dbReference type="SAM" id="Phobius"/>
    </source>
</evidence>
<evidence type="ECO:0000256" key="7">
    <source>
        <dbReference type="ARBA" id="ARBA00023136"/>
    </source>
</evidence>
<dbReference type="GO" id="GO:0015293">
    <property type="term" value="F:symporter activity"/>
    <property type="evidence" value="ECO:0007669"/>
    <property type="project" value="InterPro"/>
</dbReference>
<keyword evidence="6 9" id="KW-1133">Transmembrane helix</keyword>
<organism evidence="10">
    <name type="scientific">Intestinibacter bartlettii</name>
    <dbReference type="NCBI Taxonomy" id="261299"/>
    <lineage>
        <taxon>Bacteria</taxon>
        <taxon>Bacillati</taxon>
        <taxon>Bacillota</taxon>
        <taxon>Clostridia</taxon>
        <taxon>Peptostreptococcales</taxon>
        <taxon>Peptostreptococcaceae</taxon>
        <taxon>Intestinibacter</taxon>
    </lineage>
</organism>
<evidence type="ECO:0000256" key="4">
    <source>
        <dbReference type="ARBA" id="ARBA00022448"/>
    </source>
</evidence>
<dbReference type="AlphaFoldDB" id="A0A6N2YSY1"/>
<evidence type="ECO:0000313" key="10">
    <source>
        <dbReference type="EMBL" id="VYT70074.1"/>
    </source>
</evidence>
<comment type="similarity">
    <text evidence="2">Belongs to the dicarboxylate/amino acid:cation symporter (DAACS) (TC 2.A.23) family.</text>
</comment>
<dbReference type="InterPro" id="IPR001991">
    <property type="entry name" value="Na-dicarboxylate_symporter"/>
</dbReference>
<evidence type="ECO:0000256" key="2">
    <source>
        <dbReference type="ARBA" id="ARBA00006148"/>
    </source>
</evidence>
<dbReference type="GO" id="GO:0005886">
    <property type="term" value="C:plasma membrane"/>
    <property type="evidence" value="ECO:0007669"/>
    <property type="project" value="TreeGrafter"/>
</dbReference>
<comment type="subcellular location">
    <subcellularLocation>
        <location evidence="1">Membrane</location>
        <topology evidence="1">Multi-pass membrane protein</topology>
    </subcellularLocation>
</comment>
<feature type="transmembrane region" description="Helical" evidence="9">
    <location>
        <begin position="227"/>
        <end position="252"/>
    </location>
</feature>
<protein>
    <recommendedName>
        <fullName evidence="3">L-cystine uptake protein TcyP</fullName>
    </recommendedName>
    <alternativeName>
        <fullName evidence="8">Transporter of cystine TcyP</fullName>
    </alternativeName>
</protein>
<feature type="transmembrane region" description="Helical" evidence="9">
    <location>
        <begin position="47"/>
        <end position="64"/>
    </location>
</feature>
<feature type="transmembrane region" description="Helical" evidence="9">
    <location>
        <begin position="396"/>
        <end position="420"/>
    </location>
</feature>
<dbReference type="PANTHER" id="PTHR42865:SF5">
    <property type="entry name" value="L-CYSTINE TRANSPORTER TCYP"/>
    <property type="match status" value="1"/>
</dbReference>
<dbReference type="PRINTS" id="PR00173">
    <property type="entry name" value="EDTRNSPORT"/>
</dbReference>
<dbReference type="PANTHER" id="PTHR42865">
    <property type="entry name" value="PROTON/GLUTAMATE-ASPARTATE SYMPORTER"/>
    <property type="match status" value="1"/>
</dbReference>
<evidence type="ECO:0000256" key="5">
    <source>
        <dbReference type="ARBA" id="ARBA00022692"/>
    </source>
</evidence>
<dbReference type="GO" id="GO:0015184">
    <property type="term" value="F:L-cystine transmembrane transporter activity"/>
    <property type="evidence" value="ECO:0007669"/>
    <property type="project" value="TreeGrafter"/>
</dbReference>
<keyword evidence="4" id="KW-0813">Transport</keyword>
<dbReference type="RefSeq" id="WP_024037982.1">
    <property type="nucleotide sequence ID" value="NZ_CACRUE010000006.1"/>
</dbReference>
<feature type="transmembrane region" description="Helical" evidence="9">
    <location>
        <begin position="84"/>
        <end position="107"/>
    </location>
</feature>
<sequence>MLESNFFTKFLQLSDIRTVGFILLLVALFKVINVLQKKKVSFSTRMITGTLIGLVLGVIVQGVAKFPENPGDIAWINELSGWYSFVGGGFIDLLKMLVVPLIFLSIIRVIMNMQGDNLGKLTTRTIGTLIGLTSVAALIGIALGVLFNLGQGFDVINNTAEIRESVSLAETIRGLLPSNIVSAMAEGNIVGVVIFSAFVGTSIRRLSKKYAETIEPFVKWVEASYKIIISVTMTIIKLMPYAVIALLANTIISNGIGVLASVGKFIVCLYLAVLIMLVVHMTIAMINGISPVAYIKNASEPLILAFTSRSSLGTLPVTIETLQNKFNVNEGVASFVASLGSNMGMNGCAGIYPALTTIMLAQITNTPIDISFCMMLLVIIAISSFGIAGLPGTATIAISVVISGMGMESYFPLLGAVIAVDPIIDMGRTMLNVSGTITSAISVDRGLKRDEAKENKSVKKAV</sequence>
<reference evidence="10" key="1">
    <citation type="submission" date="2019-11" db="EMBL/GenBank/DDBJ databases">
        <authorList>
            <person name="Feng L."/>
        </authorList>
    </citation>
    <scope>NUCLEOTIDE SEQUENCE</scope>
    <source>
        <strain evidence="10">IbartlettiiLFYP30</strain>
    </source>
</reference>
<keyword evidence="5 9" id="KW-0812">Transmembrane</keyword>
<evidence type="ECO:0000256" key="1">
    <source>
        <dbReference type="ARBA" id="ARBA00004141"/>
    </source>
</evidence>
<gene>
    <name evidence="10" type="primary">tcyP</name>
    <name evidence="10" type="ORF">IBLFYP30_00951</name>
</gene>